<reference evidence="3" key="3">
    <citation type="submission" date="2015-04" db="UniProtKB">
        <authorList>
            <consortium name="EnsemblPlants"/>
        </authorList>
    </citation>
    <scope>IDENTIFICATION</scope>
    <source>
        <strain evidence="3">cv. Jemalong A17</strain>
    </source>
</reference>
<protein>
    <submittedName>
        <fullName evidence="1 3">Uncharacterized protein</fullName>
    </submittedName>
</protein>
<dbReference type="EMBL" id="CM001223">
    <property type="protein sequence ID" value="KEH22892.1"/>
    <property type="molecule type" value="Genomic_DNA"/>
</dbReference>
<dbReference type="HOGENOM" id="CLU_1941244_0_0_1"/>
<proteinExistence type="predicted"/>
<gene>
    <name evidence="1" type="ordered locus">MTR_7g061850</name>
    <name evidence="2" type="ORF">MtrunA17_Chr7g0238751</name>
</gene>
<dbReference type="InterPro" id="IPR044964">
    <property type="entry name" value="RCD1/SRO1-5"/>
</dbReference>
<evidence type="ECO:0000313" key="2">
    <source>
        <dbReference type="EMBL" id="RHN46118.1"/>
    </source>
</evidence>
<dbReference type="Proteomes" id="UP000002051">
    <property type="component" value="Unassembled WGS sequence"/>
</dbReference>
<name>A0A072TZQ9_MEDTR</name>
<reference evidence="1 4" key="2">
    <citation type="journal article" date="2014" name="BMC Genomics">
        <title>An improved genome release (version Mt4.0) for the model legume Medicago truncatula.</title>
        <authorList>
            <person name="Tang H."/>
            <person name="Krishnakumar V."/>
            <person name="Bidwell S."/>
            <person name="Rosen B."/>
            <person name="Chan A."/>
            <person name="Zhou S."/>
            <person name="Gentzbittel L."/>
            <person name="Childs K.L."/>
            <person name="Yandell M."/>
            <person name="Gundlach H."/>
            <person name="Mayer K.F."/>
            <person name="Schwartz D.C."/>
            <person name="Town C.D."/>
        </authorList>
    </citation>
    <scope>GENOME REANNOTATION</scope>
    <source>
        <strain evidence="1">A17</strain>
        <strain evidence="3 4">cv. Jemalong A17</strain>
    </source>
</reference>
<dbReference type="Proteomes" id="UP000265566">
    <property type="component" value="Chromosome 7"/>
</dbReference>
<evidence type="ECO:0000313" key="3">
    <source>
        <dbReference type="EnsemblPlants" id="KEH22892"/>
    </source>
</evidence>
<dbReference type="EMBL" id="PSQE01000007">
    <property type="protein sequence ID" value="RHN46118.1"/>
    <property type="molecule type" value="Genomic_DNA"/>
</dbReference>
<organism evidence="1 4">
    <name type="scientific">Medicago truncatula</name>
    <name type="common">Barrel medic</name>
    <name type="synonym">Medicago tribuloides</name>
    <dbReference type="NCBI Taxonomy" id="3880"/>
    <lineage>
        <taxon>Eukaryota</taxon>
        <taxon>Viridiplantae</taxon>
        <taxon>Streptophyta</taxon>
        <taxon>Embryophyta</taxon>
        <taxon>Tracheophyta</taxon>
        <taxon>Spermatophyta</taxon>
        <taxon>Magnoliopsida</taxon>
        <taxon>eudicotyledons</taxon>
        <taxon>Gunneridae</taxon>
        <taxon>Pentapetalae</taxon>
        <taxon>rosids</taxon>
        <taxon>fabids</taxon>
        <taxon>Fabales</taxon>
        <taxon>Fabaceae</taxon>
        <taxon>Papilionoideae</taxon>
        <taxon>50 kb inversion clade</taxon>
        <taxon>NPAAA clade</taxon>
        <taxon>Hologalegina</taxon>
        <taxon>IRL clade</taxon>
        <taxon>Trifolieae</taxon>
        <taxon>Medicago</taxon>
    </lineage>
</organism>
<dbReference type="PANTHER" id="PTHR32263">
    <property type="entry name" value="INACTIVE POLY [ADP-RIBOSE] POLYMERASE SRO4-RELATED"/>
    <property type="match status" value="1"/>
</dbReference>
<reference evidence="1 4" key="1">
    <citation type="journal article" date="2011" name="Nature">
        <title>The Medicago genome provides insight into the evolution of rhizobial symbioses.</title>
        <authorList>
            <person name="Young N.D."/>
            <person name="Debelle F."/>
            <person name="Oldroyd G.E."/>
            <person name="Geurts R."/>
            <person name="Cannon S.B."/>
            <person name="Udvardi M.K."/>
            <person name="Benedito V.A."/>
            <person name="Mayer K.F."/>
            <person name="Gouzy J."/>
            <person name="Schoof H."/>
            <person name="Van de Peer Y."/>
            <person name="Proost S."/>
            <person name="Cook D.R."/>
            <person name="Meyers B.C."/>
            <person name="Spannagl M."/>
            <person name="Cheung F."/>
            <person name="De Mita S."/>
            <person name="Krishnakumar V."/>
            <person name="Gundlach H."/>
            <person name="Zhou S."/>
            <person name="Mudge J."/>
            <person name="Bharti A.K."/>
            <person name="Murray J.D."/>
            <person name="Naoumkina M.A."/>
            <person name="Rosen B."/>
            <person name="Silverstein K.A."/>
            <person name="Tang H."/>
            <person name="Rombauts S."/>
            <person name="Zhao P.X."/>
            <person name="Zhou P."/>
            <person name="Barbe V."/>
            <person name="Bardou P."/>
            <person name="Bechner M."/>
            <person name="Bellec A."/>
            <person name="Berger A."/>
            <person name="Berges H."/>
            <person name="Bidwell S."/>
            <person name="Bisseling T."/>
            <person name="Choisne N."/>
            <person name="Couloux A."/>
            <person name="Denny R."/>
            <person name="Deshpande S."/>
            <person name="Dai X."/>
            <person name="Doyle J.J."/>
            <person name="Dudez A.M."/>
            <person name="Farmer A.D."/>
            <person name="Fouteau S."/>
            <person name="Franken C."/>
            <person name="Gibelin C."/>
            <person name="Gish J."/>
            <person name="Goldstein S."/>
            <person name="Gonzalez A.J."/>
            <person name="Green P.J."/>
            <person name="Hallab A."/>
            <person name="Hartog M."/>
            <person name="Hua A."/>
            <person name="Humphray S.J."/>
            <person name="Jeong D.H."/>
            <person name="Jing Y."/>
            <person name="Jocker A."/>
            <person name="Kenton S.M."/>
            <person name="Kim D.J."/>
            <person name="Klee K."/>
            <person name="Lai H."/>
            <person name="Lang C."/>
            <person name="Lin S."/>
            <person name="Macmil S.L."/>
            <person name="Magdelenat G."/>
            <person name="Matthews L."/>
            <person name="McCorrison J."/>
            <person name="Monaghan E.L."/>
            <person name="Mun J.H."/>
            <person name="Najar F.Z."/>
            <person name="Nicholson C."/>
            <person name="Noirot C."/>
            <person name="O'Bleness M."/>
            <person name="Paule C.R."/>
            <person name="Poulain J."/>
            <person name="Prion F."/>
            <person name="Qin B."/>
            <person name="Qu C."/>
            <person name="Retzel E.F."/>
            <person name="Riddle C."/>
            <person name="Sallet E."/>
            <person name="Samain S."/>
            <person name="Samson N."/>
            <person name="Sanders I."/>
            <person name="Saurat O."/>
            <person name="Scarpelli C."/>
            <person name="Schiex T."/>
            <person name="Segurens B."/>
            <person name="Severin A.J."/>
            <person name="Sherrier D.J."/>
            <person name="Shi R."/>
            <person name="Sims S."/>
            <person name="Singer S.R."/>
            <person name="Sinharoy S."/>
            <person name="Sterck L."/>
            <person name="Viollet A."/>
            <person name="Wang B.B."/>
            <person name="Wang K."/>
            <person name="Wang M."/>
            <person name="Wang X."/>
            <person name="Warfsmann J."/>
            <person name="Weissenbach J."/>
            <person name="White D.D."/>
            <person name="White J.D."/>
            <person name="Wiley G.B."/>
            <person name="Wincker P."/>
            <person name="Xing Y."/>
            <person name="Yang L."/>
            <person name="Yao Z."/>
            <person name="Ying F."/>
            <person name="Zhai J."/>
            <person name="Zhou L."/>
            <person name="Zuber A."/>
            <person name="Denarie J."/>
            <person name="Dixon R.A."/>
            <person name="May G.D."/>
            <person name="Schwartz D.C."/>
            <person name="Rogers J."/>
            <person name="Quetier F."/>
            <person name="Town C.D."/>
            <person name="Roe B.A."/>
        </authorList>
    </citation>
    <scope>NUCLEOTIDE SEQUENCE [LARGE SCALE GENOMIC DNA]</scope>
    <source>
        <strain evidence="1">A17</strain>
        <strain evidence="3 4">cv. Jemalong A17</strain>
    </source>
</reference>
<evidence type="ECO:0000313" key="4">
    <source>
        <dbReference type="Proteomes" id="UP000002051"/>
    </source>
</evidence>
<accession>A0A072TZQ9</accession>
<sequence length="130" mass="14469">MDVKATKTLDGIALSMKRKHATRCVAHDSYDKVGSENIVVAIKQEPDVNLDAYTEYASGNQYVDSVQRMCLTGMAALGITESNIVEIYCNSGKLMQTRLDLFKMQVDITKEIKGNANVRYACLLVLKRNC</sequence>
<dbReference type="PANTHER" id="PTHR32263:SF5">
    <property type="entry name" value="INACTIVE POLY [ADP-RIBOSE] POLYMERASE SRO1-RELATED"/>
    <property type="match status" value="1"/>
</dbReference>
<dbReference type="Gramene" id="rna40559">
    <property type="protein sequence ID" value="RHN46118.1"/>
    <property type="gene ID" value="gene40559"/>
</dbReference>
<evidence type="ECO:0000313" key="1">
    <source>
        <dbReference type="EMBL" id="KEH22892.1"/>
    </source>
</evidence>
<keyword evidence="4" id="KW-1185">Reference proteome</keyword>
<dbReference type="AlphaFoldDB" id="A0A072TZQ9"/>
<reference evidence="2" key="4">
    <citation type="journal article" date="2018" name="Nat. Plants">
        <title>Whole-genome landscape of Medicago truncatula symbiotic genes.</title>
        <authorList>
            <person name="Pecrix Y."/>
            <person name="Gamas P."/>
            <person name="Carrere S."/>
        </authorList>
    </citation>
    <scope>NUCLEOTIDE SEQUENCE</scope>
    <source>
        <tissue evidence="2">Leaves</tissue>
    </source>
</reference>
<dbReference type="EnsemblPlants" id="KEH22892">
    <property type="protein sequence ID" value="KEH22892"/>
    <property type="gene ID" value="MTR_7g061850"/>
</dbReference>